<organism evidence="11 12">
    <name type="scientific">Neptunomonas antarctica</name>
    <dbReference type="NCBI Taxonomy" id="619304"/>
    <lineage>
        <taxon>Bacteria</taxon>
        <taxon>Pseudomonadati</taxon>
        <taxon>Pseudomonadota</taxon>
        <taxon>Gammaproteobacteria</taxon>
        <taxon>Oceanospirillales</taxon>
        <taxon>Oceanospirillaceae</taxon>
        <taxon>Neptunomonas</taxon>
    </lineage>
</organism>
<dbReference type="STRING" id="619304.SAMN05421760_102344"/>
<dbReference type="GO" id="GO:0006979">
    <property type="term" value="P:response to oxidative stress"/>
    <property type="evidence" value="ECO:0007669"/>
    <property type="project" value="InterPro"/>
</dbReference>
<evidence type="ECO:0000256" key="8">
    <source>
        <dbReference type="ARBA" id="ARBA00075819"/>
    </source>
</evidence>
<feature type="binding site" evidence="9">
    <location>
        <position position="50"/>
    </location>
    <ligand>
        <name>Zn(2+)</name>
        <dbReference type="ChEBI" id="CHEBI:29105"/>
    </ligand>
</feature>
<feature type="active site" description="Nucleophile" evidence="9">
    <location>
        <position position="122"/>
    </location>
</feature>
<dbReference type="EMBL" id="FTOE01000002">
    <property type="protein sequence ID" value="SIS59439.1"/>
    <property type="molecule type" value="Genomic_DNA"/>
</dbReference>
<evidence type="ECO:0000256" key="4">
    <source>
        <dbReference type="ARBA" id="ARBA00022723"/>
    </source>
</evidence>
<name>A0A1N7KD14_9GAMM</name>
<dbReference type="RefSeq" id="WP_054341481.1">
    <property type="nucleotide sequence ID" value="NZ_FTOE01000002.1"/>
</dbReference>
<comment type="similarity">
    <text evidence="1 9">Belongs to the MsrB Met sulfoxide reductase family.</text>
</comment>
<protein>
    <recommendedName>
        <fullName evidence="3 9">Peptide methionine sulfoxide reductase MsrB</fullName>
        <ecNumber evidence="2 9">1.8.4.12</ecNumber>
    </recommendedName>
    <alternativeName>
        <fullName evidence="8 9">Peptide-methionine (R)-S-oxide reductase</fullName>
    </alternativeName>
</protein>
<reference evidence="12" key="1">
    <citation type="submission" date="2017-01" db="EMBL/GenBank/DDBJ databases">
        <authorList>
            <person name="Varghese N."/>
            <person name="Submissions S."/>
        </authorList>
    </citation>
    <scope>NUCLEOTIDE SEQUENCE [LARGE SCALE GENOMIC DNA]</scope>
    <source>
        <strain evidence="12">DSM 22306</strain>
    </source>
</reference>
<dbReference type="GO" id="GO:0008270">
    <property type="term" value="F:zinc ion binding"/>
    <property type="evidence" value="ECO:0007669"/>
    <property type="project" value="UniProtKB-UniRule"/>
</dbReference>
<evidence type="ECO:0000256" key="7">
    <source>
        <dbReference type="ARBA" id="ARBA00048488"/>
    </source>
</evidence>
<dbReference type="InterPro" id="IPR028427">
    <property type="entry name" value="Met_Sox_Rdtase_MsrB"/>
</dbReference>
<feature type="binding site" evidence="9">
    <location>
        <position position="102"/>
    </location>
    <ligand>
        <name>Zn(2+)</name>
        <dbReference type="ChEBI" id="CHEBI:29105"/>
    </ligand>
</feature>
<dbReference type="PANTHER" id="PTHR10173:SF52">
    <property type="entry name" value="METHIONINE-R-SULFOXIDE REDUCTASE B1"/>
    <property type="match status" value="1"/>
</dbReference>
<dbReference type="OrthoDB" id="9785497at2"/>
<evidence type="ECO:0000313" key="12">
    <source>
        <dbReference type="Proteomes" id="UP000185999"/>
    </source>
</evidence>
<evidence type="ECO:0000256" key="2">
    <source>
        <dbReference type="ARBA" id="ARBA00012499"/>
    </source>
</evidence>
<feature type="domain" description="MsrB" evidence="10">
    <location>
        <begin position="11"/>
        <end position="133"/>
    </location>
</feature>
<comment type="catalytic activity">
    <reaction evidence="7 9">
        <text>L-methionyl-[protein] + [thioredoxin]-disulfide + H2O = L-methionyl-(R)-S-oxide-[protein] + [thioredoxin]-dithiol</text>
        <dbReference type="Rhea" id="RHEA:24164"/>
        <dbReference type="Rhea" id="RHEA-COMP:10698"/>
        <dbReference type="Rhea" id="RHEA-COMP:10700"/>
        <dbReference type="Rhea" id="RHEA-COMP:12313"/>
        <dbReference type="Rhea" id="RHEA-COMP:12314"/>
        <dbReference type="ChEBI" id="CHEBI:15377"/>
        <dbReference type="ChEBI" id="CHEBI:16044"/>
        <dbReference type="ChEBI" id="CHEBI:29950"/>
        <dbReference type="ChEBI" id="CHEBI:45764"/>
        <dbReference type="ChEBI" id="CHEBI:50058"/>
        <dbReference type="EC" id="1.8.4.12"/>
    </reaction>
</comment>
<gene>
    <name evidence="9" type="primary">msrB</name>
    <name evidence="11" type="ORF">SAMN05421760_102344</name>
</gene>
<dbReference type="GO" id="GO:0005737">
    <property type="term" value="C:cytoplasm"/>
    <property type="evidence" value="ECO:0007669"/>
    <property type="project" value="TreeGrafter"/>
</dbReference>
<evidence type="ECO:0000259" key="10">
    <source>
        <dbReference type="PROSITE" id="PS51790"/>
    </source>
</evidence>
<evidence type="ECO:0000256" key="6">
    <source>
        <dbReference type="ARBA" id="ARBA00023002"/>
    </source>
</evidence>
<dbReference type="Pfam" id="PF01641">
    <property type="entry name" value="SelR"/>
    <property type="match status" value="1"/>
</dbReference>
<dbReference type="FunFam" id="2.170.150.20:FF:000001">
    <property type="entry name" value="Peptide methionine sulfoxide reductase MsrB"/>
    <property type="match status" value="1"/>
</dbReference>
<dbReference type="Proteomes" id="UP000185999">
    <property type="component" value="Unassembled WGS sequence"/>
</dbReference>
<dbReference type="InterPro" id="IPR002579">
    <property type="entry name" value="Met_Sox_Rdtase_MsrB_dom"/>
</dbReference>
<evidence type="ECO:0000256" key="3">
    <source>
        <dbReference type="ARBA" id="ARBA00021130"/>
    </source>
</evidence>
<dbReference type="GO" id="GO:0030091">
    <property type="term" value="P:protein repair"/>
    <property type="evidence" value="ECO:0007669"/>
    <property type="project" value="InterPro"/>
</dbReference>
<feature type="binding site" evidence="9">
    <location>
        <position position="53"/>
    </location>
    <ligand>
        <name>Zn(2+)</name>
        <dbReference type="ChEBI" id="CHEBI:29105"/>
    </ligand>
</feature>
<keyword evidence="12" id="KW-1185">Reference proteome</keyword>
<dbReference type="PROSITE" id="PS51790">
    <property type="entry name" value="MSRB"/>
    <property type="match status" value="1"/>
</dbReference>
<keyword evidence="4 9" id="KW-0479">Metal-binding</keyword>
<evidence type="ECO:0000256" key="9">
    <source>
        <dbReference type="HAMAP-Rule" id="MF_01400"/>
    </source>
</evidence>
<dbReference type="Gene3D" id="2.170.150.20">
    <property type="entry name" value="Peptide methionine sulfoxide reductase"/>
    <property type="match status" value="1"/>
</dbReference>
<feature type="binding site" evidence="9">
    <location>
        <position position="99"/>
    </location>
    <ligand>
        <name>Zn(2+)</name>
        <dbReference type="ChEBI" id="CHEBI:29105"/>
    </ligand>
</feature>
<keyword evidence="6 9" id="KW-0560">Oxidoreductase</keyword>
<comment type="cofactor">
    <cofactor evidence="9">
        <name>Zn(2+)</name>
        <dbReference type="ChEBI" id="CHEBI:29105"/>
    </cofactor>
    <text evidence="9">Binds 1 zinc ion per subunit. The zinc ion is important for the structural integrity of the protein.</text>
</comment>
<accession>A0A1N7KD14</accession>
<evidence type="ECO:0000313" key="11">
    <source>
        <dbReference type="EMBL" id="SIS59439.1"/>
    </source>
</evidence>
<dbReference type="NCBIfam" id="TIGR00357">
    <property type="entry name" value="peptide-methionine (R)-S-oxide reductase MsrB"/>
    <property type="match status" value="1"/>
</dbReference>
<dbReference type="InterPro" id="IPR011057">
    <property type="entry name" value="Mss4-like_sf"/>
</dbReference>
<dbReference type="AlphaFoldDB" id="A0A1N7KD14"/>
<keyword evidence="5 9" id="KW-0862">Zinc</keyword>
<evidence type="ECO:0000256" key="5">
    <source>
        <dbReference type="ARBA" id="ARBA00022833"/>
    </source>
</evidence>
<dbReference type="PANTHER" id="PTHR10173">
    <property type="entry name" value="METHIONINE SULFOXIDE REDUCTASE"/>
    <property type="match status" value="1"/>
</dbReference>
<evidence type="ECO:0000256" key="1">
    <source>
        <dbReference type="ARBA" id="ARBA00007174"/>
    </source>
</evidence>
<dbReference type="SUPFAM" id="SSF51316">
    <property type="entry name" value="Mss4-like"/>
    <property type="match status" value="1"/>
</dbReference>
<proteinExistence type="inferred from homology"/>
<dbReference type="HAMAP" id="MF_01400">
    <property type="entry name" value="MsrB"/>
    <property type="match status" value="1"/>
</dbReference>
<dbReference type="EC" id="1.8.4.12" evidence="2 9"/>
<dbReference type="GO" id="GO:0033743">
    <property type="term" value="F:peptide-methionine (R)-S-oxide reductase activity"/>
    <property type="evidence" value="ECO:0007669"/>
    <property type="project" value="UniProtKB-UniRule"/>
</dbReference>
<sequence>MKHAEKVTKSEDEWKAILSAETYSICRKKETERAFTGTYYHNEKEGVYACVCCGLPLFQSQTKYDSGSGWPSFWEPVSDDVILEYRDSAHGMIRDEIVCARCDSHLGHVFPDGPEPTGLRYCVNSASLDFIEEAK</sequence>